<dbReference type="AlphaFoldDB" id="A0A0R3MPM1"/>
<dbReference type="Proteomes" id="UP000052023">
    <property type="component" value="Unassembled WGS sequence"/>
</dbReference>
<accession>A0A0R3MPM1</accession>
<name>A0A0R3MPM1_9BRAD</name>
<comment type="caution">
    <text evidence="1">The sequence shown here is derived from an EMBL/GenBank/DDBJ whole genome shotgun (WGS) entry which is preliminary data.</text>
</comment>
<organism evidence="1 2">
    <name type="scientific">Bradyrhizobium retamae</name>
    <dbReference type="NCBI Taxonomy" id="1300035"/>
    <lineage>
        <taxon>Bacteria</taxon>
        <taxon>Pseudomonadati</taxon>
        <taxon>Pseudomonadota</taxon>
        <taxon>Alphaproteobacteria</taxon>
        <taxon>Hyphomicrobiales</taxon>
        <taxon>Nitrobacteraceae</taxon>
        <taxon>Bradyrhizobium</taxon>
    </lineage>
</organism>
<protein>
    <submittedName>
        <fullName evidence="1">Uncharacterized protein</fullName>
    </submittedName>
</protein>
<gene>
    <name evidence="1" type="ORF">CQ13_29905</name>
</gene>
<keyword evidence="2" id="KW-1185">Reference proteome</keyword>
<dbReference type="EMBL" id="LLYA01000167">
    <property type="protein sequence ID" value="KRR22146.1"/>
    <property type="molecule type" value="Genomic_DNA"/>
</dbReference>
<proteinExistence type="predicted"/>
<evidence type="ECO:0000313" key="2">
    <source>
        <dbReference type="Proteomes" id="UP000052023"/>
    </source>
</evidence>
<reference evidence="1 2" key="1">
    <citation type="submission" date="2014-03" db="EMBL/GenBank/DDBJ databases">
        <title>Bradyrhizobium valentinum sp. nov., isolated from effective nodules of Lupinus mariae-josephae, a lupine endemic of basic-lime soils in Eastern Spain.</title>
        <authorList>
            <person name="Duran D."/>
            <person name="Rey L."/>
            <person name="Navarro A."/>
            <person name="Busquets A."/>
            <person name="Imperial J."/>
            <person name="Ruiz-Argueso T."/>
        </authorList>
    </citation>
    <scope>NUCLEOTIDE SEQUENCE [LARGE SCALE GENOMIC DNA]</scope>
    <source>
        <strain evidence="1 2">Ro19</strain>
    </source>
</reference>
<sequence>MAVGNPHNYKGKVTLQRVRLNSGGYDDMGRYFGTGQRLYYFFCEDDPGHAFRRDDFFRAADRASAKAYVRALPLMCECRFYN</sequence>
<evidence type="ECO:0000313" key="1">
    <source>
        <dbReference type="EMBL" id="KRR22146.1"/>
    </source>
</evidence>
<dbReference type="OrthoDB" id="8482184at2"/>
<dbReference type="RefSeq" id="WP_057845384.1">
    <property type="nucleotide sequence ID" value="NZ_LLYA01000167.1"/>
</dbReference>